<feature type="transmembrane region" description="Helical" evidence="1">
    <location>
        <begin position="20"/>
        <end position="40"/>
    </location>
</feature>
<evidence type="ECO:0000313" key="2">
    <source>
        <dbReference type="EMBL" id="MFC7749239.1"/>
    </source>
</evidence>
<feature type="transmembrane region" description="Helical" evidence="1">
    <location>
        <begin position="61"/>
        <end position="82"/>
    </location>
</feature>
<name>A0ABW2UZC4_9BACL</name>
<proteinExistence type="predicted"/>
<sequence>MKAVWALTWTEMIRKRVTFMTLAMTALFGIAFWFISDAIIGDPDYREQDSLQSLLHQYTDGAMLLALGFFFGAFAVAFLAIFSSISAVTGEAEHGVLQSVLARPLPRWRWYLGRWLGFTVFGLLYAGLLYALIVLIVAYRTGVSLDGLTIFKSYLLFGSVVPLLVTVTMLGSIWLSPLGNGIGMTMLFAMSWLGGMIEKLLGSELLRNEAMRPLQTISGLISLAMPADALQQRMLAELLSLSDFQQLTNLNNHLGPFALASIPSDSFLIYAAAYTLVLMAAGIWAIRKRDF</sequence>
<feature type="transmembrane region" description="Helical" evidence="1">
    <location>
        <begin position="115"/>
        <end position="139"/>
    </location>
</feature>
<comment type="caution">
    <text evidence="2">The sequence shown here is derived from an EMBL/GenBank/DDBJ whole genome shotgun (WGS) entry which is preliminary data.</text>
</comment>
<keyword evidence="1" id="KW-1133">Transmembrane helix</keyword>
<feature type="transmembrane region" description="Helical" evidence="1">
    <location>
        <begin position="267"/>
        <end position="286"/>
    </location>
</feature>
<keyword evidence="1" id="KW-0472">Membrane</keyword>
<keyword evidence="3" id="KW-1185">Reference proteome</keyword>
<dbReference type="EMBL" id="JBHTGQ010000010">
    <property type="protein sequence ID" value="MFC7749239.1"/>
    <property type="molecule type" value="Genomic_DNA"/>
</dbReference>
<dbReference type="Pfam" id="PF12679">
    <property type="entry name" value="ABC2_membrane_2"/>
    <property type="match status" value="1"/>
</dbReference>
<protein>
    <submittedName>
        <fullName evidence="2">ABC transporter permease subunit</fullName>
    </submittedName>
</protein>
<evidence type="ECO:0000313" key="3">
    <source>
        <dbReference type="Proteomes" id="UP001596528"/>
    </source>
</evidence>
<keyword evidence="1" id="KW-0812">Transmembrane</keyword>
<accession>A0ABW2UZC4</accession>
<feature type="transmembrane region" description="Helical" evidence="1">
    <location>
        <begin position="151"/>
        <end position="175"/>
    </location>
</feature>
<dbReference type="PANTHER" id="PTHR43471">
    <property type="entry name" value="ABC TRANSPORTER PERMEASE"/>
    <property type="match status" value="1"/>
</dbReference>
<organism evidence="2 3">
    <name type="scientific">Paenibacillus thermoaerophilus</name>
    <dbReference type="NCBI Taxonomy" id="1215385"/>
    <lineage>
        <taxon>Bacteria</taxon>
        <taxon>Bacillati</taxon>
        <taxon>Bacillota</taxon>
        <taxon>Bacilli</taxon>
        <taxon>Bacillales</taxon>
        <taxon>Paenibacillaceae</taxon>
        <taxon>Paenibacillus</taxon>
    </lineage>
</organism>
<dbReference type="Proteomes" id="UP001596528">
    <property type="component" value="Unassembled WGS sequence"/>
</dbReference>
<dbReference type="RefSeq" id="WP_138788856.1">
    <property type="nucleotide sequence ID" value="NZ_JBHTGQ010000010.1"/>
</dbReference>
<feature type="transmembrane region" description="Helical" evidence="1">
    <location>
        <begin position="181"/>
        <end position="201"/>
    </location>
</feature>
<reference evidence="3" key="1">
    <citation type="journal article" date="2019" name="Int. J. Syst. Evol. Microbiol.">
        <title>The Global Catalogue of Microorganisms (GCM) 10K type strain sequencing project: providing services to taxonomists for standard genome sequencing and annotation.</title>
        <authorList>
            <consortium name="The Broad Institute Genomics Platform"/>
            <consortium name="The Broad Institute Genome Sequencing Center for Infectious Disease"/>
            <person name="Wu L."/>
            <person name="Ma J."/>
        </authorList>
    </citation>
    <scope>NUCLEOTIDE SEQUENCE [LARGE SCALE GENOMIC DNA]</scope>
    <source>
        <strain evidence="3">JCM 18657</strain>
    </source>
</reference>
<evidence type="ECO:0000256" key="1">
    <source>
        <dbReference type="SAM" id="Phobius"/>
    </source>
</evidence>
<gene>
    <name evidence="2" type="ORF">ACFQWB_04690</name>
</gene>